<dbReference type="Proteomes" id="UP000176221">
    <property type="component" value="Unassembled WGS sequence"/>
</dbReference>
<name>A0A1G2NAD0_9BACT</name>
<protein>
    <submittedName>
        <fullName evidence="2">Uncharacterized protein</fullName>
    </submittedName>
</protein>
<dbReference type="STRING" id="1802319.A2928_00635"/>
<dbReference type="EMBL" id="MHRX01000036">
    <property type="protein sequence ID" value="OHA33040.1"/>
    <property type="molecule type" value="Genomic_DNA"/>
</dbReference>
<evidence type="ECO:0000256" key="1">
    <source>
        <dbReference type="SAM" id="MobiDB-lite"/>
    </source>
</evidence>
<reference evidence="2 3" key="1">
    <citation type="journal article" date="2016" name="Nat. Commun.">
        <title>Thousands of microbial genomes shed light on interconnected biogeochemical processes in an aquifer system.</title>
        <authorList>
            <person name="Anantharaman K."/>
            <person name="Brown C.T."/>
            <person name="Hug L.A."/>
            <person name="Sharon I."/>
            <person name="Castelle C.J."/>
            <person name="Probst A.J."/>
            <person name="Thomas B.C."/>
            <person name="Singh A."/>
            <person name="Wilkins M.J."/>
            <person name="Karaoz U."/>
            <person name="Brodie E.L."/>
            <person name="Williams K.H."/>
            <person name="Hubbard S.S."/>
            <person name="Banfield J.F."/>
        </authorList>
    </citation>
    <scope>NUCLEOTIDE SEQUENCE [LARGE SCALE GENOMIC DNA]</scope>
</reference>
<evidence type="ECO:0000313" key="3">
    <source>
        <dbReference type="Proteomes" id="UP000176221"/>
    </source>
</evidence>
<organism evidence="2 3">
    <name type="scientific">Candidatus Taylorbacteria bacterium RIFCSPLOWO2_01_FULL_45_15b</name>
    <dbReference type="NCBI Taxonomy" id="1802319"/>
    <lineage>
        <taxon>Bacteria</taxon>
        <taxon>Candidatus Tayloriibacteriota</taxon>
    </lineage>
</organism>
<accession>A0A1G2NAD0</accession>
<gene>
    <name evidence="2" type="ORF">A2928_00635</name>
</gene>
<evidence type="ECO:0000313" key="2">
    <source>
        <dbReference type="EMBL" id="OHA33040.1"/>
    </source>
</evidence>
<comment type="caution">
    <text evidence="2">The sequence shown here is derived from an EMBL/GenBank/DDBJ whole genome shotgun (WGS) entry which is preliminary data.</text>
</comment>
<dbReference type="AlphaFoldDB" id="A0A1G2NAD0"/>
<feature type="region of interest" description="Disordered" evidence="1">
    <location>
        <begin position="86"/>
        <end position="106"/>
    </location>
</feature>
<sequence length="106" mass="11914">MDTLTILVSFVSSNIDEIPYQKGKMKAEELVGVRIKIPPHLQQVAGDVLVKDEVHERGENTPLLLRRMRPRPIVPDVFANMTIVTTQNHVPEMGDQTEDATAPRND</sequence>
<proteinExistence type="predicted"/>